<gene>
    <name evidence="2" type="ORF">GXN74_01945</name>
</gene>
<sequence>MNTRNKRFNWVDGLVLLLVLAVGAGGFYFLQQRKASGGGVETGKREIVFLAEAVRVLPEVAASVEIGDRIVALNAIQDGEVVGVEIFDTQREAAVDGAIVAVSDPNSKTLRVTIRATVNRYGPYMDFGGQEIKVGSSYWIKTEGMHALGSVVAILEKEAGK</sequence>
<keyword evidence="1" id="KW-0472">Membrane</keyword>
<name>A0A7X5HTR1_9FIRM</name>
<dbReference type="Pfam" id="PF14221">
    <property type="entry name" value="DUF4330"/>
    <property type="match status" value="1"/>
</dbReference>
<accession>A0A7X5HTR1</accession>
<dbReference type="Proteomes" id="UP000461585">
    <property type="component" value="Unassembled WGS sequence"/>
</dbReference>
<dbReference type="RefSeq" id="WP_162369240.1">
    <property type="nucleotide sequence ID" value="NZ_JAAEEH010000003.1"/>
</dbReference>
<comment type="caution">
    <text evidence="2">The sequence shown here is derived from an EMBL/GenBank/DDBJ whole genome shotgun (WGS) entry which is preliminary data.</text>
</comment>
<evidence type="ECO:0000313" key="2">
    <source>
        <dbReference type="EMBL" id="NDL66510.1"/>
    </source>
</evidence>
<evidence type="ECO:0000256" key="1">
    <source>
        <dbReference type="SAM" id="Phobius"/>
    </source>
</evidence>
<evidence type="ECO:0000313" key="3">
    <source>
        <dbReference type="Proteomes" id="UP000461585"/>
    </source>
</evidence>
<dbReference type="InterPro" id="IPR025480">
    <property type="entry name" value="DUF4330"/>
</dbReference>
<dbReference type="EMBL" id="JAAEEH010000003">
    <property type="protein sequence ID" value="NDL66510.1"/>
    <property type="molecule type" value="Genomic_DNA"/>
</dbReference>
<keyword evidence="1" id="KW-0812">Transmembrane</keyword>
<protein>
    <submittedName>
        <fullName evidence="2">DUF4330 domain-containing protein</fullName>
    </submittedName>
</protein>
<feature type="transmembrane region" description="Helical" evidence="1">
    <location>
        <begin position="12"/>
        <end position="30"/>
    </location>
</feature>
<dbReference type="AlphaFoldDB" id="A0A7X5HTR1"/>
<proteinExistence type="predicted"/>
<organism evidence="2 3">
    <name type="scientific">Anaerotalea alkaliphila</name>
    <dbReference type="NCBI Taxonomy" id="2662126"/>
    <lineage>
        <taxon>Bacteria</taxon>
        <taxon>Bacillati</taxon>
        <taxon>Bacillota</taxon>
        <taxon>Clostridia</taxon>
        <taxon>Eubacteriales</taxon>
        <taxon>Anaerotalea</taxon>
    </lineage>
</organism>
<reference evidence="2 3" key="1">
    <citation type="submission" date="2020-01" db="EMBL/GenBank/DDBJ databases">
        <title>Anaeroalcalibacter tamaniensis gen. nov., sp. nov., moderately halophilic strictly anaerobic fermenter bacterium from mud volcano of Taman peninsula.</title>
        <authorList>
            <person name="Frolova A."/>
            <person name="Merkel A.Y."/>
            <person name="Slobodkin A.I."/>
        </authorList>
    </citation>
    <scope>NUCLEOTIDE SEQUENCE [LARGE SCALE GENOMIC DNA]</scope>
    <source>
        <strain evidence="2 3">F-3ap</strain>
    </source>
</reference>
<keyword evidence="1" id="KW-1133">Transmembrane helix</keyword>
<keyword evidence="3" id="KW-1185">Reference proteome</keyword>